<dbReference type="SUPFAM" id="SSF88697">
    <property type="entry name" value="PUA domain-like"/>
    <property type="match status" value="1"/>
</dbReference>
<dbReference type="Gene3D" id="2.30.130.30">
    <property type="entry name" value="Hypothetical protein"/>
    <property type="match status" value="1"/>
</dbReference>
<dbReference type="Proteomes" id="UP000295313">
    <property type="component" value="Unassembled WGS sequence"/>
</dbReference>
<gene>
    <name evidence="2" type="ORF">B0I22_0316</name>
</gene>
<dbReference type="OrthoDB" id="1700487at2"/>
<reference evidence="2 3" key="1">
    <citation type="submission" date="2019-03" db="EMBL/GenBank/DDBJ databases">
        <title>Genomic Encyclopedia of Type Strains, Phase III (KMG-III): the genomes of soil and plant-associated and newly described type strains.</title>
        <authorList>
            <person name="Whitman W."/>
        </authorList>
    </citation>
    <scope>NUCLEOTIDE SEQUENCE [LARGE SCALE GENOMIC DNA]</scope>
    <source>
        <strain evidence="2 3">CGMCC 1.12802</strain>
    </source>
</reference>
<name>A0A4R8ICT8_9FLAO</name>
<dbReference type="EMBL" id="SOEO01000001">
    <property type="protein sequence ID" value="TDX86206.1"/>
    <property type="molecule type" value="Genomic_DNA"/>
</dbReference>
<feature type="domain" description="DUF3850" evidence="1">
    <location>
        <begin position="4"/>
        <end position="46"/>
    </location>
</feature>
<organism evidence="2 3">
    <name type="scientific">Epilithonimonas xixisoli</name>
    <dbReference type="NCBI Taxonomy" id="1476462"/>
    <lineage>
        <taxon>Bacteria</taxon>
        <taxon>Pseudomonadati</taxon>
        <taxon>Bacteroidota</taxon>
        <taxon>Flavobacteriia</taxon>
        <taxon>Flavobacteriales</taxon>
        <taxon>Weeksellaceae</taxon>
        <taxon>Chryseobacterium group</taxon>
        <taxon>Epilithonimonas</taxon>
    </lineage>
</organism>
<accession>A0A4R8ICT8</accession>
<proteinExistence type="predicted"/>
<evidence type="ECO:0000259" key="1">
    <source>
        <dbReference type="Pfam" id="PF12961"/>
    </source>
</evidence>
<comment type="caution">
    <text evidence="2">The sequence shown here is derived from an EMBL/GenBank/DDBJ whole genome shotgun (WGS) entry which is preliminary data.</text>
</comment>
<dbReference type="InterPro" id="IPR015947">
    <property type="entry name" value="PUA-like_sf"/>
</dbReference>
<protein>
    <submittedName>
        <fullName evidence="2">Uncharacterized protein DUF3850</fullName>
    </submittedName>
</protein>
<keyword evidence="3" id="KW-1185">Reference proteome</keyword>
<sequence>MKKHKLKLRQPFFDDVYFNRKEFEVRKNDRDYQVGDRLVLFEFPLKTNADTNML</sequence>
<dbReference type="InterPro" id="IPR039440">
    <property type="entry name" value="DUF3850"/>
</dbReference>
<dbReference type="RefSeq" id="WP_133942841.1">
    <property type="nucleotide sequence ID" value="NZ_SOEO01000001.1"/>
</dbReference>
<dbReference type="AlphaFoldDB" id="A0A4R8ICT8"/>
<dbReference type="Pfam" id="PF12961">
    <property type="entry name" value="DUF3850"/>
    <property type="match status" value="1"/>
</dbReference>
<evidence type="ECO:0000313" key="2">
    <source>
        <dbReference type="EMBL" id="TDX86206.1"/>
    </source>
</evidence>
<evidence type="ECO:0000313" key="3">
    <source>
        <dbReference type="Proteomes" id="UP000295313"/>
    </source>
</evidence>